<dbReference type="InterPro" id="IPR029057">
    <property type="entry name" value="PRTase-like"/>
</dbReference>
<comment type="catalytic activity">
    <reaction evidence="6">
        <text>orotidine 5'-phosphate + diphosphate = orotate + 5-phospho-alpha-D-ribose 1-diphosphate</text>
        <dbReference type="Rhea" id="RHEA:10380"/>
        <dbReference type="ChEBI" id="CHEBI:30839"/>
        <dbReference type="ChEBI" id="CHEBI:33019"/>
        <dbReference type="ChEBI" id="CHEBI:57538"/>
        <dbReference type="ChEBI" id="CHEBI:58017"/>
        <dbReference type="EC" id="2.4.2.10"/>
    </reaction>
</comment>
<dbReference type="GO" id="GO:0004588">
    <property type="term" value="F:orotate phosphoribosyltransferase activity"/>
    <property type="evidence" value="ECO:0007669"/>
    <property type="project" value="UniProtKB-UniRule"/>
</dbReference>
<dbReference type="EMBL" id="CP026118">
    <property type="protein sequence ID" value="QAS51068.1"/>
    <property type="molecule type" value="Genomic_DNA"/>
</dbReference>
<accession>A0A410M8N9</accession>
<comment type="cofactor">
    <cofactor evidence="6">
        <name>Mg(2+)</name>
        <dbReference type="ChEBI" id="CHEBI:18420"/>
    </cofactor>
</comment>
<dbReference type="CDD" id="cd06223">
    <property type="entry name" value="PRTases_typeI"/>
    <property type="match status" value="1"/>
</dbReference>
<dbReference type="GO" id="GO:0019856">
    <property type="term" value="P:pyrimidine nucleobase biosynthetic process"/>
    <property type="evidence" value="ECO:0007669"/>
    <property type="project" value="TreeGrafter"/>
</dbReference>
<evidence type="ECO:0000259" key="7">
    <source>
        <dbReference type="Pfam" id="PF00156"/>
    </source>
</evidence>
<reference evidence="8 9" key="1">
    <citation type="submission" date="2018-01" db="EMBL/GenBank/DDBJ databases">
        <title>The whole genome sequencing and assembly of Halobacillus litoralis ERB031 strain.</title>
        <authorList>
            <person name="Lee S.-J."/>
            <person name="Park M.-K."/>
            <person name="Kim J.-Y."/>
            <person name="Lee Y.-J."/>
            <person name="Yi H."/>
            <person name="Bahn Y.-S."/>
            <person name="Kim J.F."/>
            <person name="Lee D.-W."/>
        </authorList>
    </citation>
    <scope>NUCLEOTIDE SEQUENCE [LARGE SCALE GENOMIC DNA]</scope>
    <source>
        <strain evidence="8 9">ERB 031</strain>
    </source>
</reference>
<dbReference type="RefSeq" id="WP_128522830.1">
    <property type="nucleotide sequence ID" value="NZ_CANLVY010000004.1"/>
</dbReference>
<proteinExistence type="inferred from homology"/>
<feature type="binding site" evidence="6">
    <location>
        <position position="101"/>
    </location>
    <ligand>
        <name>5-phospho-alpha-D-ribose 1-diphosphate</name>
        <dbReference type="ChEBI" id="CHEBI:58017"/>
        <note>ligand shared between dimeric partners</note>
    </ligand>
</feature>
<evidence type="ECO:0000256" key="2">
    <source>
        <dbReference type="ARBA" id="ARBA00011971"/>
    </source>
</evidence>
<dbReference type="UniPathway" id="UPA00070">
    <property type="reaction ID" value="UER00119"/>
</dbReference>
<feature type="domain" description="Phosphoribosyltransferase" evidence="7">
    <location>
        <begin position="50"/>
        <end position="151"/>
    </location>
</feature>
<feature type="binding site" evidence="6">
    <location>
        <position position="95"/>
    </location>
    <ligand>
        <name>5-phospho-alpha-D-ribose 1-diphosphate</name>
        <dbReference type="ChEBI" id="CHEBI:58017"/>
        <note>ligand shared between dimeric partners</note>
    </ligand>
</feature>
<dbReference type="KEGG" id="hli:HLI_02050"/>
<comment type="similarity">
    <text evidence="6">Belongs to the purine/pyrimidine phosphoribosyltransferase family. PyrE subfamily.</text>
</comment>
<evidence type="ECO:0000256" key="4">
    <source>
        <dbReference type="ARBA" id="ARBA00022679"/>
    </source>
</evidence>
<dbReference type="NCBIfam" id="TIGR00336">
    <property type="entry name" value="pyrE"/>
    <property type="match status" value="1"/>
</dbReference>
<dbReference type="Gene3D" id="3.40.50.2020">
    <property type="match status" value="1"/>
</dbReference>
<comment type="pathway">
    <text evidence="1 6">Pyrimidine metabolism; UMP biosynthesis via de novo pathway; UMP from orotate: step 1/2.</text>
</comment>
<name>A0A410M8N9_9BACI</name>
<dbReference type="SUPFAM" id="SSF53271">
    <property type="entry name" value="PRTase-like"/>
    <property type="match status" value="1"/>
</dbReference>
<protein>
    <recommendedName>
        <fullName evidence="2 6">Orotate phosphoribosyltransferase</fullName>
        <shortName evidence="6">OPRT</shortName>
        <shortName evidence="6">OPRTase</shortName>
        <ecNumber evidence="2 6">2.4.2.10</ecNumber>
    </recommendedName>
</protein>
<evidence type="ECO:0000256" key="3">
    <source>
        <dbReference type="ARBA" id="ARBA00022676"/>
    </source>
</evidence>
<gene>
    <name evidence="6" type="primary">pyrE</name>
    <name evidence="8" type="ORF">HLI_02050</name>
</gene>
<dbReference type="InterPro" id="IPR023031">
    <property type="entry name" value="OPRT"/>
</dbReference>
<dbReference type="AlphaFoldDB" id="A0A410M8N9"/>
<feature type="binding site" description="in other chain" evidence="6">
    <location>
        <begin position="121"/>
        <end position="129"/>
    </location>
    <ligand>
        <name>5-phospho-alpha-D-ribose 1-diphosphate</name>
        <dbReference type="ChEBI" id="CHEBI:58017"/>
        <note>ligand shared between dimeric partners</note>
    </ligand>
</feature>
<dbReference type="PANTHER" id="PTHR19278">
    <property type="entry name" value="OROTATE PHOSPHORIBOSYLTRANSFERASE"/>
    <property type="match status" value="1"/>
</dbReference>
<dbReference type="EC" id="2.4.2.10" evidence="2 6"/>
<keyword evidence="6" id="KW-0460">Magnesium</keyword>
<dbReference type="OrthoDB" id="9802134at2"/>
<evidence type="ECO:0000256" key="6">
    <source>
        <dbReference type="HAMAP-Rule" id="MF_01208"/>
    </source>
</evidence>
<feature type="binding site" evidence="6">
    <location>
        <position position="99"/>
    </location>
    <ligand>
        <name>5-phospho-alpha-D-ribose 1-diphosphate</name>
        <dbReference type="ChEBI" id="CHEBI:58017"/>
        <note>ligand shared between dimeric partners</note>
    </ligand>
</feature>
<comment type="subunit">
    <text evidence="6">Homodimer.</text>
</comment>
<evidence type="ECO:0000256" key="5">
    <source>
        <dbReference type="ARBA" id="ARBA00022975"/>
    </source>
</evidence>
<dbReference type="InterPro" id="IPR000836">
    <property type="entry name" value="PRTase_dom"/>
</dbReference>
<dbReference type="PANTHER" id="PTHR19278:SF9">
    <property type="entry name" value="URIDINE 5'-MONOPHOSPHATE SYNTHASE"/>
    <property type="match status" value="1"/>
</dbReference>
<dbReference type="Proteomes" id="UP000287756">
    <property type="component" value="Chromosome"/>
</dbReference>
<evidence type="ECO:0000313" key="8">
    <source>
        <dbReference type="EMBL" id="QAS51068.1"/>
    </source>
</evidence>
<evidence type="ECO:0000256" key="1">
    <source>
        <dbReference type="ARBA" id="ARBA00004889"/>
    </source>
</evidence>
<organism evidence="8 9">
    <name type="scientific">Halobacillus litoralis</name>
    <dbReference type="NCBI Taxonomy" id="45668"/>
    <lineage>
        <taxon>Bacteria</taxon>
        <taxon>Bacillati</taxon>
        <taxon>Bacillota</taxon>
        <taxon>Bacilli</taxon>
        <taxon>Bacillales</taxon>
        <taxon>Bacillaceae</taxon>
        <taxon>Halobacillus</taxon>
    </lineage>
</organism>
<dbReference type="GO" id="GO:0000287">
    <property type="term" value="F:magnesium ion binding"/>
    <property type="evidence" value="ECO:0007669"/>
    <property type="project" value="UniProtKB-UniRule"/>
</dbReference>
<dbReference type="HAMAP" id="MF_01208">
    <property type="entry name" value="PyrE"/>
    <property type="match status" value="1"/>
</dbReference>
<dbReference type="Pfam" id="PF00156">
    <property type="entry name" value="Pribosyltran"/>
    <property type="match status" value="1"/>
</dbReference>
<comment type="caution">
    <text evidence="6">Lacks conserved residue(s) required for the propagation of feature annotation.</text>
</comment>
<feature type="binding site" evidence="6">
    <location>
        <position position="125"/>
    </location>
    <ligand>
        <name>orotate</name>
        <dbReference type="ChEBI" id="CHEBI:30839"/>
    </ligand>
</feature>
<dbReference type="GO" id="GO:0044205">
    <property type="term" value="P:'de novo' UMP biosynthetic process"/>
    <property type="evidence" value="ECO:0007669"/>
    <property type="project" value="UniProtKB-UniRule"/>
</dbReference>
<keyword evidence="5 6" id="KW-0665">Pyrimidine biosynthesis</keyword>
<keyword evidence="4 6" id="KW-0808">Transferase</keyword>
<evidence type="ECO:0000313" key="9">
    <source>
        <dbReference type="Proteomes" id="UP000287756"/>
    </source>
</evidence>
<comment type="function">
    <text evidence="6">Catalyzes the transfer of a ribosyl phosphate group from 5-phosphoribose 1-diphosphate to orotate, leading to the formation of orotidine monophosphate (OMP).</text>
</comment>
<sequence>MKNQQLISDLLAIGAVRIETEDFFTWTSGIKSPVYCDNRLTMSYPKIRRQIAETFVKKINRHEPAIDVIAGCATAGIPHAAWVAEQMDLPMVYVRSSAKKHGKGNQIEGQIEPGQRAVVIEDLISTGKSSIAAADALEKAGVEIVEVLSIFTYGLKSAEEAFTEKGYTYSAIASYENLLDQLVEENVMKADERKLMEKWRQDPYVFTQS</sequence>
<dbReference type="InterPro" id="IPR004467">
    <property type="entry name" value="Or_phspho_trans_dom"/>
</dbReference>
<keyword evidence="3 6" id="KW-0328">Glycosyltransferase</keyword>